<name>A0AAV1RPV7_9ROSI</name>
<keyword evidence="2" id="KW-1185">Reference proteome</keyword>
<evidence type="ECO:0000313" key="1">
    <source>
        <dbReference type="EMBL" id="CAK7338730.1"/>
    </source>
</evidence>
<dbReference type="AlphaFoldDB" id="A0AAV1RPV7"/>
<reference evidence="1 2" key="1">
    <citation type="submission" date="2024-01" db="EMBL/GenBank/DDBJ databases">
        <authorList>
            <person name="Waweru B."/>
        </authorList>
    </citation>
    <scope>NUCLEOTIDE SEQUENCE [LARGE SCALE GENOMIC DNA]</scope>
</reference>
<organism evidence="1 2">
    <name type="scientific">Dovyalis caffra</name>
    <dbReference type="NCBI Taxonomy" id="77055"/>
    <lineage>
        <taxon>Eukaryota</taxon>
        <taxon>Viridiplantae</taxon>
        <taxon>Streptophyta</taxon>
        <taxon>Embryophyta</taxon>
        <taxon>Tracheophyta</taxon>
        <taxon>Spermatophyta</taxon>
        <taxon>Magnoliopsida</taxon>
        <taxon>eudicotyledons</taxon>
        <taxon>Gunneridae</taxon>
        <taxon>Pentapetalae</taxon>
        <taxon>rosids</taxon>
        <taxon>fabids</taxon>
        <taxon>Malpighiales</taxon>
        <taxon>Salicaceae</taxon>
        <taxon>Flacourtieae</taxon>
        <taxon>Dovyalis</taxon>
    </lineage>
</organism>
<protein>
    <submittedName>
        <fullName evidence="1">Uncharacterized protein</fullName>
    </submittedName>
</protein>
<dbReference type="Proteomes" id="UP001314170">
    <property type="component" value="Unassembled WGS sequence"/>
</dbReference>
<accession>A0AAV1RPV7</accession>
<gene>
    <name evidence="1" type="ORF">DCAF_LOCUS13778</name>
</gene>
<proteinExistence type="predicted"/>
<comment type="caution">
    <text evidence="1">The sequence shown here is derived from an EMBL/GenBank/DDBJ whole genome shotgun (WGS) entry which is preliminary data.</text>
</comment>
<dbReference type="EMBL" id="CAWUPB010001156">
    <property type="protein sequence ID" value="CAK7338730.1"/>
    <property type="molecule type" value="Genomic_DNA"/>
</dbReference>
<sequence>MTKNYSLKPSGQISQYLRRPCRDLEGSSDLVIRIERVSKQKELRFKSGRHGSAPAVDSVTEQYFQDHPFISVYASVKRQTNAIKSSTPHSLLDIISTSSAKQILLLFLSFHLLIKTTSHNVFTNHELFNK</sequence>
<evidence type="ECO:0000313" key="2">
    <source>
        <dbReference type="Proteomes" id="UP001314170"/>
    </source>
</evidence>